<keyword evidence="2" id="KW-1185">Reference proteome</keyword>
<dbReference type="Gramene" id="mRNA:HanXRQr2_Chr01g0018681">
    <property type="protein sequence ID" value="mRNA:HanXRQr2_Chr01g0018681"/>
    <property type="gene ID" value="HanXRQr2_Chr01g0018681"/>
</dbReference>
<name>A0A9K3JVJ1_HELAN</name>
<evidence type="ECO:0000313" key="1">
    <source>
        <dbReference type="EMBL" id="KAF5821778.1"/>
    </source>
</evidence>
<reference evidence="1" key="1">
    <citation type="journal article" date="2017" name="Nature">
        <title>The sunflower genome provides insights into oil metabolism, flowering and Asterid evolution.</title>
        <authorList>
            <person name="Badouin H."/>
            <person name="Gouzy J."/>
            <person name="Grassa C.J."/>
            <person name="Murat F."/>
            <person name="Staton S.E."/>
            <person name="Cottret L."/>
            <person name="Lelandais-Briere C."/>
            <person name="Owens G.L."/>
            <person name="Carrere S."/>
            <person name="Mayjonade B."/>
            <person name="Legrand L."/>
            <person name="Gill N."/>
            <person name="Kane N.C."/>
            <person name="Bowers J.E."/>
            <person name="Hubner S."/>
            <person name="Bellec A."/>
            <person name="Berard A."/>
            <person name="Berges H."/>
            <person name="Blanchet N."/>
            <person name="Boniface M.C."/>
            <person name="Brunel D."/>
            <person name="Catrice O."/>
            <person name="Chaidir N."/>
            <person name="Claudel C."/>
            <person name="Donnadieu C."/>
            <person name="Faraut T."/>
            <person name="Fievet G."/>
            <person name="Helmstetter N."/>
            <person name="King M."/>
            <person name="Knapp S.J."/>
            <person name="Lai Z."/>
            <person name="Le Paslier M.C."/>
            <person name="Lippi Y."/>
            <person name="Lorenzon L."/>
            <person name="Mandel J.R."/>
            <person name="Marage G."/>
            <person name="Marchand G."/>
            <person name="Marquand E."/>
            <person name="Bret-Mestries E."/>
            <person name="Morien E."/>
            <person name="Nambeesan S."/>
            <person name="Nguyen T."/>
            <person name="Pegot-Espagnet P."/>
            <person name="Pouilly N."/>
            <person name="Raftis F."/>
            <person name="Sallet E."/>
            <person name="Schiex T."/>
            <person name="Thomas J."/>
            <person name="Vandecasteele C."/>
            <person name="Vares D."/>
            <person name="Vear F."/>
            <person name="Vautrin S."/>
            <person name="Crespi M."/>
            <person name="Mangin B."/>
            <person name="Burke J.M."/>
            <person name="Salse J."/>
            <person name="Munos S."/>
            <person name="Vincourt P."/>
            <person name="Rieseberg L.H."/>
            <person name="Langlade N.B."/>
        </authorList>
    </citation>
    <scope>NUCLEOTIDE SEQUENCE</scope>
    <source>
        <tissue evidence="1">Leaves</tissue>
    </source>
</reference>
<gene>
    <name evidence="1" type="ORF">HanXRQr2_Chr01g0018681</name>
</gene>
<evidence type="ECO:0000313" key="2">
    <source>
        <dbReference type="Proteomes" id="UP000215914"/>
    </source>
</evidence>
<dbReference type="EMBL" id="MNCJ02000316">
    <property type="protein sequence ID" value="KAF5821778.1"/>
    <property type="molecule type" value="Genomic_DNA"/>
</dbReference>
<dbReference type="AlphaFoldDB" id="A0A9K3JVJ1"/>
<reference evidence="1" key="2">
    <citation type="submission" date="2020-06" db="EMBL/GenBank/DDBJ databases">
        <title>Helianthus annuus Genome sequencing and assembly Release 2.</title>
        <authorList>
            <person name="Gouzy J."/>
            <person name="Langlade N."/>
            <person name="Munos S."/>
        </authorList>
    </citation>
    <scope>NUCLEOTIDE SEQUENCE</scope>
    <source>
        <tissue evidence="1">Leaves</tissue>
    </source>
</reference>
<dbReference type="Proteomes" id="UP000215914">
    <property type="component" value="Unassembled WGS sequence"/>
</dbReference>
<sequence>MALPNQAFGEQVLAAAGMSDRRLHDSENVSVLLLEGQEVAFYHRAFPAHAGVMGVRPLRTGEEYWSEQIQPNFMYARAELFAAPPVATEGAHISNPRPCRAITPAGKEVVYLSSEESVVSSEHELNPPHDVFASVLRNLRIDHEDKKPKRVIKKKVTVAEGVAHKKPEVTSAASDVASRNGTARFRQRSLDDFVYVADSFEELFVIDGNPQGSVGAGAQALGAQVLKTYHPARPPHLPLLKKPKLIWVMWN</sequence>
<proteinExistence type="predicted"/>
<protein>
    <submittedName>
        <fullName evidence="1">Uncharacterized protein</fullName>
    </submittedName>
</protein>
<comment type="caution">
    <text evidence="1">The sequence shown here is derived from an EMBL/GenBank/DDBJ whole genome shotgun (WGS) entry which is preliminary data.</text>
</comment>
<dbReference type="PANTHER" id="PTHR31099:SF49">
    <property type="entry name" value="MYOSIN HEAVY CHAIN-LIKE PROTEIN"/>
    <property type="match status" value="1"/>
</dbReference>
<organism evidence="1 2">
    <name type="scientific">Helianthus annuus</name>
    <name type="common">Common sunflower</name>
    <dbReference type="NCBI Taxonomy" id="4232"/>
    <lineage>
        <taxon>Eukaryota</taxon>
        <taxon>Viridiplantae</taxon>
        <taxon>Streptophyta</taxon>
        <taxon>Embryophyta</taxon>
        <taxon>Tracheophyta</taxon>
        <taxon>Spermatophyta</taxon>
        <taxon>Magnoliopsida</taxon>
        <taxon>eudicotyledons</taxon>
        <taxon>Gunneridae</taxon>
        <taxon>Pentapetalae</taxon>
        <taxon>asterids</taxon>
        <taxon>campanulids</taxon>
        <taxon>Asterales</taxon>
        <taxon>Asteraceae</taxon>
        <taxon>Asteroideae</taxon>
        <taxon>Heliantheae alliance</taxon>
        <taxon>Heliantheae</taxon>
        <taxon>Helianthus</taxon>
    </lineage>
</organism>
<dbReference type="PANTHER" id="PTHR31099">
    <property type="entry name" value="OS06G0165300 PROTEIN"/>
    <property type="match status" value="1"/>
</dbReference>
<accession>A0A9K3JVJ1</accession>